<dbReference type="RefSeq" id="WP_092868536.1">
    <property type="nucleotide sequence ID" value="NZ_FPCH01000003.1"/>
</dbReference>
<dbReference type="STRING" id="51670.SAMN04488557_3005"/>
<dbReference type="InterPro" id="IPR008331">
    <property type="entry name" value="Ferritin_DPS_dom"/>
</dbReference>
<evidence type="ECO:0000256" key="1">
    <source>
        <dbReference type="ARBA" id="ARBA00009497"/>
    </source>
</evidence>
<dbReference type="SUPFAM" id="SSF47240">
    <property type="entry name" value="Ferritin-like"/>
    <property type="match status" value="1"/>
</dbReference>
<dbReference type="Gene3D" id="1.20.1260.10">
    <property type="match status" value="1"/>
</dbReference>
<name>A0A1I7NR74_9HYPH</name>
<dbReference type="InterPro" id="IPR012347">
    <property type="entry name" value="Ferritin-like"/>
</dbReference>
<keyword evidence="4" id="KW-0238">DNA-binding</keyword>
<organism evidence="4 5">
    <name type="scientific">Hyphomicrobium facile</name>
    <dbReference type="NCBI Taxonomy" id="51670"/>
    <lineage>
        <taxon>Bacteria</taxon>
        <taxon>Pseudomonadati</taxon>
        <taxon>Pseudomonadota</taxon>
        <taxon>Alphaproteobacteria</taxon>
        <taxon>Hyphomicrobiales</taxon>
        <taxon>Hyphomicrobiaceae</taxon>
        <taxon>Hyphomicrobium</taxon>
    </lineage>
</organism>
<dbReference type="Proteomes" id="UP000199423">
    <property type="component" value="Unassembled WGS sequence"/>
</dbReference>
<dbReference type="GO" id="GO:0003677">
    <property type="term" value="F:DNA binding"/>
    <property type="evidence" value="ECO:0007669"/>
    <property type="project" value="UniProtKB-KW"/>
</dbReference>
<evidence type="ECO:0000259" key="3">
    <source>
        <dbReference type="Pfam" id="PF00210"/>
    </source>
</evidence>
<dbReference type="CDD" id="cd01043">
    <property type="entry name" value="DPS"/>
    <property type="match status" value="1"/>
</dbReference>
<dbReference type="PANTHER" id="PTHR42932:SF3">
    <property type="entry name" value="DNA PROTECTION DURING STARVATION PROTEIN"/>
    <property type="match status" value="1"/>
</dbReference>
<accession>A0A1I7NR74</accession>
<dbReference type="Pfam" id="PF00210">
    <property type="entry name" value="Ferritin"/>
    <property type="match status" value="1"/>
</dbReference>
<protein>
    <submittedName>
        <fullName evidence="4">Starvation-inducible DNA-binding protein</fullName>
    </submittedName>
</protein>
<dbReference type="PANTHER" id="PTHR42932">
    <property type="entry name" value="GENERAL STRESS PROTEIN 20U"/>
    <property type="match status" value="1"/>
</dbReference>
<gene>
    <name evidence="4" type="ORF">SAMN04488557_3005</name>
</gene>
<dbReference type="EMBL" id="FPCH01000003">
    <property type="protein sequence ID" value="SFV37123.1"/>
    <property type="molecule type" value="Genomic_DNA"/>
</dbReference>
<dbReference type="InterPro" id="IPR002177">
    <property type="entry name" value="DPS_DNA-bd"/>
</dbReference>
<dbReference type="PIRSF" id="PIRSF005900">
    <property type="entry name" value="Dps"/>
    <property type="match status" value="1"/>
</dbReference>
<dbReference type="GO" id="GO:0008199">
    <property type="term" value="F:ferric iron binding"/>
    <property type="evidence" value="ECO:0007669"/>
    <property type="project" value="InterPro"/>
</dbReference>
<evidence type="ECO:0000256" key="2">
    <source>
        <dbReference type="RuleBase" id="RU003875"/>
    </source>
</evidence>
<reference evidence="5" key="1">
    <citation type="submission" date="2016-10" db="EMBL/GenBank/DDBJ databases">
        <authorList>
            <person name="Varghese N."/>
            <person name="Submissions S."/>
        </authorList>
    </citation>
    <scope>NUCLEOTIDE SEQUENCE [LARGE SCALE GENOMIC DNA]</scope>
    <source>
        <strain evidence="5">DSM 1565</strain>
    </source>
</reference>
<dbReference type="PRINTS" id="PR01346">
    <property type="entry name" value="HELNAPAPROT"/>
</dbReference>
<evidence type="ECO:0000313" key="4">
    <source>
        <dbReference type="EMBL" id="SFV37123.1"/>
    </source>
</evidence>
<proteinExistence type="inferred from homology"/>
<comment type="similarity">
    <text evidence="1 2">Belongs to the Dps family.</text>
</comment>
<dbReference type="OrthoDB" id="9797687at2"/>
<dbReference type="InterPro" id="IPR009078">
    <property type="entry name" value="Ferritin-like_SF"/>
</dbReference>
<keyword evidence="5" id="KW-1185">Reference proteome</keyword>
<dbReference type="AlphaFoldDB" id="A0A1I7NR74"/>
<feature type="domain" description="Ferritin/DPS" evidence="3">
    <location>
        <begin position="31"/>
        <end position="166"/>
    </location>
</feature>
<sequence length="175" mass="20010">MKAESAKARRKLPLDTPSRFSDNAIKDLSGALTALLADFFAVYIKTKNFHWHMSGPHFRDYHLLLDEQGDQIFAATDDIAERVRKIGGTTLRSIGQINSQKRILDNDAPFVTPNDMLSELRDDNLQLVDEMRQVHDLCDEHGDVATASLLENWIDEAERRVWFLFEATRDISHKA</sequence>
<evidence type="ECO:0000313" key="5">
    <source>
        <dbReference type="Proteomes" id="UP000199423"/>
    </source>
</evidence>